<dbReference type="EMBL" id="JAVRBK010000001">
    <property type="protein sequence ID" value="KAK5650834.1"/>
    <property type="molecule type" value="Genomic_DNA"/>
</dbReference>
<gene>
    <name evidence="3" type="ORF">RI129_001863</name>
</gene>
<organism evidence="3 4">
    <name type="scientific">Pyrocoelia pectoralis</name>
    <dbReference type="NCBI Taxonomy" id="417401"/>
    <lineage>
        <taxon>Eukaryota</taxon>
        <taxon>Metazoa</taxon>
        <taxon>Ecdysozoa</taxon>
        <taxon>Arthropoda</taxon>
        <taxon>Hexapoda</taxon>
        <taxon>Insecta</taxon>
        <taxon>Pterygota</taxon>
        <taxon>Neoptera</taxon>
        <taxon>Endopterygota</taxon>
        <taxon>Coleoptera</taxon>
        <taxon>Polyphaga</taxon>
        <taxon>Elateriformia</taxon>
        <taxon>Elateroidea</taxon>
        <taxon>Lampyridae</taxon>
        <taxon>Lampyrinae</taxon>
        <taxon>Pyrocoelia</taxon>
    </lineage>
</organism>
<dbReference type="InterPro" id="IPR011010">
    <property type="entry name" value="DNA_brk_join_enz"/>
</dbReference>
<keyword evidence="1" id="KW-0233">DNA recombination</keyword>
<keyword evidence="4" id="KW-1185">Reference proteome</keyword>
<comment type="caution">
    <text evidence="3">The sequence shown here is derived from an EMBL/GenBank/DDBJ whole genome shotgun (WGS) entry which is preliminary data.</text>
</comment>
<accession>A0AAN7VWJ8</accession>
<sequence>MGLVGACRSTELRQMKISDIKDLGSAFLVKVPNAKTKTTRTFTITDKFYELCKKYINVRPKNPSCPTTFFLNYKQGKCTTQIIGINQFGSMGKKIAHFLNLPHPELYTGHTLRRSSATLHVNCGGEITTLKRHGRWKSTSVAEGCIDDSITNKMDTADNVFKTVNVNASTTSSTYVHKNTQNETVNLDINSTPTLHFTNCSNITINFYKENDH</sequence>
<evidence type="ECO:0000313" key="4">
    <source>
        <dbReference type="Proteomes" id="UP001329430"/>
    </source>
</evidence>
<dbReference type="InterPro" id="IPR002104">
    <property type="entry name" value="Integrase_catalytic"/>
</dbReference>
<reference evidence="3 4" key="1">
    <citation type="journal article" date="2024" name="Insects">
        <title>An Improved Chromosome-Level Genome Assembly of the Firefly Pyrocoelia pectoralis.</title>
        <authorList>
            <person name="Fu X."/>
            <person name="Meyer-Rochow V.B."/>
            <person name="Ballantyne L."/>
            <person name="Zhu X."/>
        </authorList>
    </citation>
    <scope>NUCLEOTIDE SEQUENCE [LARGE SCALE GENOMIC DNA]</scope>
    <source>
        <strain evidence="3">XCY_ONT2</strain>
    </source>
</reference>
<dbReference type="AlphaFoldDB" id="A0AAN7VWJ8"/>
<dbReference type="GO" id="GO:0015074">
    <property type="term" value="P:DNA integration"/>
    <property type="evidence" value="ECO:0007669"/>
    <property type="project" value="InterPro"/>
</dbReference>
<dbReference type="Pfam" id="PF00589">
    <property type="entry name" value="Phage_integrase"/>
    <property type="match status" value="1"/>
</dbReference>
<dbReference type="InterPro" id="IPR013762">
    <property type="entry name" value="Integrase-like_cat_sf"/>
</dbReference>
<feature type="domain" description="Tyr recombinase" evidence="2">
    <location>
        <begin position="6"/>
        <end position="140"/>
    </location>
</feature>
<name>A0AAN7VWJ8_9COLE</name>
<protein>
    <recommendedName>
        <fullName evidence="2">Tyr recombinase domain-containing protein</fullName>
    </recommendedName>
</protein>
<evidence type="ECO:0000313" key="3">
    <source>
        <dbReference type="EMBL" id="KAK5650834.1"/>
    </source>
</evidence>
<evidence type="ECO:0000256" key="1">
    <source>
        <dbReference type="ARBA" id="ARBA00023172"/>
    </source>
</evidence>
<dbReference type="GO" id="GO:0006310">
    <property type="term" value="P:DNA recombination"/>
    <property type="evidence" value="ECO:0007669"/>
    <property type="project" value="UniProtKB-KW"/>
</dbReference>
<dbReference type="Gene3D" id="1.10.443.10">
    <property type="entry name" value="Intergrase catalytic core"/>
    <property type="match status" value="1"/>
</dbReference>
<dbReference type="SUPFAM" id="SSF56349">
    <property type="entry name" value="DNA breaking-rejoining enzymes"/>
    <property type="match status" value="1"/>
</dbReference>
<evidence type="ECO:0000259" key="2">
    <source>
        <dbReference type="Pfam" id="PF00589"/>
    </source>
</evidence>
<proteinExistence type="predicted"/>
<dbReference type="Proteomes" id="UP001329430">
    <property type="component" value="Chromosome 1"/>
</dbReference>
<dbReference type="GO" id="GO:0003677">
    <property type="term" value="F:DNA binding"/>
    <property type="evidence" value="ECO:0007669"/>
    <property type="project" value="InterPro"/>
</dbReference>